<feature type="transmembrane region" description="Helical" evidence="1">
    <location>
        <begin position="92"/>
        <end position="116"/>
    </location>
</feature>
<keyword evidence="1" id="KW-0812">Transmembrane</keyword>
<organism evidence="2 3">
    <name type="scientific">Xenorhabdus koppenhoeferi</name>
    <dbReference type="NCBI Taxonomy" id="351659"/>
    <lineage>
        <taxon>Bacteria</taxon>
        <taxon>Pseudomonadati</taxon>
        <taxon>Pseudomonadota</taxon>
        <taxon>Gammaproteobacteria</taxon>
        <taxon>Enterobacterales</taxon>
        <taxon>Morganellaceae</taxon>
        <taxon>Xenorhabdus</taxon>
    </lineage>
</organism>
<keyword evidence="3" id="KW-1185">Reference proteome</keyword>
<dbReference type="EMBL" id="FPBJ01000007">
    <property type="protein sequence ID" value="SFU44070.1"/>
    <property type="molecule type" value="Genomic_DNA"/>
</dbReference>
<gene>
    <name evidence="2" type="ORF">SAMN05421784_10724</name>
</gene>
<keyword evidence="1" id="KW-0472">Membrane</keyword>
<reference evidence="3" key="1">
    <citation type="submission" date="2016-10" db="EMBL/GenBank/DDBJ databases">
        <authorList>
            <person name="Varghese N."/>
            <person name="Submissions S."/>
        </authorList>
    </citation>
    <scope>NUCLEOTIDE SEQUENCE [LARGE SCALE GENOMIC DNA]</scope>
    <source>
        <strain evidence="3">DSM 18168</strain>
    </source>
</reference>
<sequence length="181" mass="20282">MNELKTVRLYGVLGVQFGRKHQLAIDSPKEAIKALSVLHDGFEQFLAEAHLKGMEFAVFKGTQNIGEDELHINTGEEIRIAPIIKGSKRGGFFQTILGVAMIGSAMMLGPAGWAALGAGGVWGERWHWVGRLWLLVAWFKCCRHNRVVYPCVRMPTINPLMLSAVRSIPQRKVIRCRFSIR</sequence>
<evidence type="ECO:0000313" key="3">
    <source>
        <dbReference type="Proteomes" id="UP000242496"/>
    </source>
</evidence>
<dbReference type="AlphaFoldDB" id="A0A1I7G6K6"/>
<dbReference type="Proteomes" id="UP000242496">
    <property type="component" value="Unassembled WGS sequence"/>
</dbReference>
<dbReference type="STRING" id="351659.SAMN05421784_10724"/>
<evidence type="ECO:0000313" key="2">
    <source>
        <dbReference type="EMBL" id="SFU44070.1"/>
    </source>
</evidence>
<dbReference type="Pfam" id="PF06805">
    <property type="entry name" value="Lambda_tail_I"/>
    <property type="match status" value="1"/>
</dbReference>
<protein>
    <submittedName>
        <fullName evidence="2">Bacteriophage lambda tail assembly protein I</fullName>
    </submittedName>
</protein>
<evidence type="ECO:0000256" key="1">
    <source>
        <dbReference type="SAM" id="Phobius"/>
    </source>
</evidence>
<accession>A0A1I7G6K6</accession>
<keyword evidence="1" id="KW-1133">Transmembrane helix</keyword>
<name>A0A1I7G6K6_9GAMM</name>
<dbReference type="InterPro" id="IPR010654">
    <property type="entry name" value="Phage_lambda_tail_I"/>
</dbReference>
<proteinExistence type="predicted"/>